<dbReference type="InterPro" id="IPR041633">
    <property type="entry name" value="Polbeta"/>
</dbReference>
<reference evidence="3" key="2">
    <citation type="journal article" date="2018" name="Environ. Microbiol.">
        <title>Bloom of a denitrifying methanotroph, 'Candidatus Methylomirabilis limnetica', in a deep stratified lake.</title>
        <authorList>
            <person name="Graf J.S."/>
            <person name="Mayr M.J."/>
            <person name="Marchant H.K."/>
            <person name="Tienken D."/>
            <person name="Hach P.F."/>
            <person name="Brand A."/>
            <person name="Schubert C.J."/>
            <person name="Kuypers M.M."/>
            <person name="Milucka J."/>
        </authorList>
    </citation>
    <scope>NUCLEOTIDE SEQUENCE [LARGE SCALE GENOMIC DNA]</scope>
    <source>
        <strain evidence="3">Zug</strain>
    </source>
</reference>
<gene>
    <name evidence="2" type="ORF">CLG94_03210</name>
</gene>
<dbReference type="Pfam" id="PF18765">
    <property type="entry name" value="Polbeta"/>
    <property type="match status" value="1"/>
</dbReference>
<name>A0A2T4U0A3_9BACT</name>
<dbReference type="GO" id="GO:0016740">
    <property type="term" value="F:transferase activity"/>
    <property type="evidence" value="ECO:0007669"/>
    <property type="project" value="UniProtKB-KW"/>
</dbReference>
<comment type="caution">
    <text evidence="2">The sequence shown here is derived from an EMBL/GenBank/DDBJ whole genome shotgun (WGS) entry which is preliminary data.</text>
</comment>
<dbReference type="PANTHER" id="PTHR43449">
    <property type="entry name" value="NUCLEOTIDYLTRANSFERASE"/>
    <property type="match status" value="1"/>
</dbReference>
<dbReference type="AlphaFoldDB" id="A0A2T4U0A3"/>
<evidence type="ECO:0000313" key="2">
    <source>
        <dbReference type="EMBL" id="PTL36762.1"/>
    </source>
</evidence>
<reference evidence="2 3" key="1">
    <citation type="submission" date="2017-09" db="EMBL/GenBank/DDBJ databases">
        <title>Bloom of a denitrifying methanotroph, Candidatus Methylomirabilis limnetica, in a deep stratified lake.</title>
        <authorList>
            <person name="Graf J.S."/>
            <person name="Marchant H.K."/>
            <person name="Tienken D."/>
            <person name="Hach P.F."/>
            <person name="Brand A."/>
            <person name="Schubert C.J."/>
            <person name="Kuypers M.M."/>
            <person name="Milucka J."/>
        </authorList>
    </citation>
    <scope>NUCLEOTIDE SEQUENCE [LARGE SCALE GENOMIC DNA]</scope>
    <source>
        <strain evidence="2 3">Zug</strain>
    </source>
</reference>
<feature type="domain" description="Polymerase beta nucleotidyltransferase" evidence="1">
    <location>
        <begin position="19"/>
        <end position="98"/>
    </location>
</feature>
<proteinExistence type="predicted"/>
<keyword evidence="2" id="KW-0808">Transferase</keyword>
<dbReference type="InterPro" id="IPR043519">
    <property type="entry name" value="NT_sf"/>
</dbReference>
<dbReference type="EMBL" id="NVQC01000013">
    <property type="protein sequence ID" value="PTL36762.1"/>
    <property type="molecule type" value="Genomic_DNA"/>
</dbReference>
<keyword evidence="3" id="KW-1185">Reference proteome</keyword>
<accession>A0A2T4U0A3</accession>
<evidence type="ECO:0000259" key="1">
    <source>
        <dbReference type="Pfam" id="PF18765"/>
    </source>
</evidence>
<organism evidence="2 3">
    <name type="scientific">Candidatus Methylomirabilis limnetica</name>
    <dbReference type="NCBI Taxonomy" id="2033718"/>
    <lineage>
        <taxon>Bacteria</taxon>
        <taxon>Candidatus Methylomirabilota</taxon>
        <taxon>Candidatus Methylomirabilia</taxon>
        <taxon>Candidatus Methylomirabilales</taxon>
        <taxon>Candidatus Methylomirabilaceae</taxon>
        <taxon>Candidatus Methylomirabilis</taxon>
    </lineage>
</organism>
<dbReference type="Proteomes" id="UP000241436">
    <property type="component" value="Unassembled WGS sequence"/>
</dbReference>
<dbReference type="SUPFAM" id="SSF81301">
    <property type="entry name" value="Nucleotidyltransferase"/>
    <property type="match status" value="1"/>
</dbReference>
<protein>
    <submittedName>
        <fullName evidence="2">Nucleotidyltransferase</fullName>
    </submittedName>
</protein>
<dbReference type="Gene3D" id="3.30.460.10">
    <property type="entry name" value="Beta Polymerase, domain 2"/>
    <property type="match status" value="1"/>
</dbReference>
<dbReference type="RefSeq" id="WP_107561515.1">
    <property type="nucleotide sequence ID" value="NZ_NVQC01000013.1"/>
</dbReference>
<evidence type="ECO:0000313" key="3">
    <source>
        <dbReference type="Proteomes" id="UP000241436"/>
    </source>
</evidence>
<dbReference type="OrthoDB" id="9803106at2"/>
<sequence>MATIPDGVNQSAQRFLAAMRQHVQAAYVYGSQVKGTAVEWSDIDLAVVSPDFSADLFQERLALMRLAAQIDDRIEPHPFTPEDFNDTDSLASEIRRTGVRIA</sequence>
<dbReference type="PANTHER" id="PTHR43449:SF1">
    <property type="entry name" value="POLYMERASE BETA NUCLEOTIDYLTRANSFERASE DOMAIN-CONTAINING PROTEIN"/>
    <property type="match status" value="1"/>
</dbReference>
<dbReference type="CDD" id="cd05403">
    <property type="entry name" value="NT_KNTase_like"/>
    <property type="match status" value="1"/>
</dbReference>